<evidence type="ECO:0000313" key="1">
    <source>
        <dbReference type="EMBL" id="TEW75205.1"/>
    </source>
</evidence>
<dbReference type="RefSeq" id="WP_134247574.1">
    <property type="nucleotide sequence ID" value="NZ_SNQI01000002.1"/>
</dbReference>
<name>A0A4Y8ATJ6_9FLAO</name>
<dbReference type="PANTHER" id="PTHR41913:SF1">
    <property type="entry name" value="DUF1684 DOMAIN-CONTAINING PROTEIN"/>
    <property type="match status" value="1"/>
</dbReference>
<organism evidence="1 2">
    <name type="scientific">Gramella jeungdoensis</name>
    <dbReference type="NCBI Taxonomy" id="708091"/>
    <lineage>
        <taxon>Bacteria</taxon>
        <taxon>Pseudomonadati</taxon>
        <taxon>Bacteroidota</taxon>
        <taxon>Flavobacteriia</taxon>
        <taxon>Flavobacteriales</taxon>
        <taxon>Flavobacteriaceae</taxon>
        <taxon>Christiangramia</taxon>
    </lineage>
</organism>
<accession>A0A4Y8ATJ6</accession>
<dbReference type="Pfam" id="PF07920">
    <property type="entry name" value="DUF1684"/>
    <property type="match status" value="1"/>
</dbReference>
<reference evidence="1 2" key="1">
    <citation type="journal article" date="2011" name="J. Microbiol.">
        <title>Gramella jeungdoensis sp. nov., isolated from a solar saltern in Korea.</title>
        <authorList>
            <person name="Joung Y."/>
            <person name="Kim H."/>
            <person name="Jang T."/>
            <person name="Ahn T.S."/>
            <person name="Joh K."/>
        </authorList>
    </citation>
    <scope>NUCLEOTIDE SEQUENCE [LARGE SCALE GENOMIC DNA]</scope>
    <source>
        <strain evidence="1 2">KCTC 23123</strain>
    </source>
</reference>
<dbReference type="EMBL" id="SNQI01000002">
    <property type="protein sequence ID" value="TEW75205.1"/>
    <property type="molecule type" value="Genomic_DNA"/>
</dbReference>
<gene>
    <name evidence="1" type="ORF">E2488_06715</name>
</gene>
<evidence type="ECO:0000313" key="2">
    <source>
        <dbReference type="Proteomes" id="UP000298517"/>
    </source>
</evidence>
<comment type="caution">
    <text evidence="1">The sequence shown here is derived from an EMBL/GenBank/DDBJ whole genome shotgun (WGS) entry which is preliminary data.</text>
</comment>
<dbReference type="OrthoDB" id="5493262at2"/>
<sequence>MKQLTIIICSFFLFTNCTQKAHTYRDEVKLFQYKLNTQYASAEVSPLTKEDLKTFKSLAFFDINETYKVEASFKLTPNTPVFAIPTTTDRLPLYRKYGIATFTLNGESLELSLYQHQNSMTSFDDENQLFLPFNDTTNGTTSYGGGRYIDIEIPKKSSNTVVIDFNKSYNPYCAYNYKYSCPIPPSENNLPIAILAGVKAYDKTH</sequence>
<proteinExistence type="predicted"/>
<dbReference type="AlphaFoldDB" id="A0A4Y8ATJ6"/>
<dbReference type="PANTHER" id="PTHR41913">
    <property type="entry name" value="DUF1684 DOMAIN-CONTAINING PROTEIN"/>
    <property type="match status" value="1"/>
</dbReference>
<dbReference type="Proteomes" id="UP000298517">
    <property type="component" value="Unassembled WGS sequence"/>
</dbReference>
<keyword evidence="2" id="KW-1185">Reference proteome</keyword>
<protein>
    <submittedName>
        <fullName evidence="1">DUF1684 domain-containing protein</fullName>
    </submittedName>
</protein>
<dbReference type="InterPro" id="IPR012467">
    <property type="entry name" value="DUF1684"/>
</dbReference>